<dbReference type="InterPro" id="IPR002343">
    <property type="entry name" value="Hud_Sxl_RNA"/>
</dbReference>
<dbReference type="PRINTS" id="PR00961">
    <property type="entry name" value="HUDSXLRNA"/>
</dbReference>
<keyword evidence="1" id="KW-0677">Repeat</keyword>
<dbReference type="GO" id="GO:0003723">
    <property type="term" value="F:RNA binding"/>
    <property type="evidence" value="ECO:0007669"/>
    <property type="project" value="UniProtKB-UniRule"/>
</dbReference>
<evidence type="ECO:0000256" key="3">
    <source>
        <dbReference type="ARBA" id="ARBA00037469"/>
    </source>
</evidence>
<dbReference type="PROSITE" id="PS50102">
    <property type="entry name" value="RRM"/>
    <property type="match status" value="2"/>
</dbReference>
<protein>
    <recommendedName>
        <fullName evidence="4">Protein alan shepard</fullName>
    </recommendedName>
</protein>
<dbReference type="Pfam" id="PF00076">
    <property type="entry name" value="RRM_1"/>
    <property type="match status" value="2"/>
</dbReference>
<feature type="compositionally biased region" description="Low complexity" evidence="6">
    <location>
        <begin position="67"/>
        <end position="96"/>
    </location>
</feature>
<feature type="domain" description="RRM" evidence="7">
    <location>
        <begin position="416"/>
        <end position="489"/>
    </location>
</feature>
<evidence type="ECO:0000256" key="1">
    <source>
        <dbReference type="ARBA" id="ARBA00022737"/>
    </source>
</evidence>
<feature type="compositionally biased region" description="Low complexity" evidence="6">
    <location>
        <begin position="358"/>
        <end position="391"/>
    </location>
</feature>
<dbReference type="Proteomes" id="UP000790347">
    <property type="component" value="Unassembled WGS sequence"/>
</dbReference>
<accession>A0A922HZS5</accession>
<feature type="compositionally biased region" description="Low complexity" evidence="6">
    <location>
        <begin position="746"/>
        <end position="774"/>
    </location>
</feature>
<dbReference type="CDD" id="cd12244">
    <property type="entry name" value="RRM2_MSSP"/>
    <property type="match status" value="1"/>
</dbReference>
<dbReference type="SUPFAM" id="SSF54928">
    <property type="entry name" value="RNA-binding domain, RBD"/>
    <property type="match status" value="2"/>
</dbReference>
<dbReference type="Gene3D" id="3.30.70.330">
    <property type="match status" value="2"/>
</dbReference>
<organism evidence="8 9">
    <name type="scientific">Dermatophagoides farinae</name>
    <name type="common">American house dust mite</name>
    <dbReference type="NCBI Taxonomy" id="6954"/>
    <lineage>
        <taxon>Eukaryota</taxon>
        <taxon>Metazoa</taxon>
        <taxon>Ecdysozoa</taxon>
        <taxon>Arthropoda</taxon>
        <taxon>Chelicerata</taxon>
        <taxon>Arachnida</taxon>
        <taxon>Acari</taxon>
        <taxon>Acariformes</taxon>
        <taxon>Sarcoptiformes</taxon>
        <taxon>Astigmata</taxon>
        <taxon>Psoroptidia</taxon>
        <taxon>Analgoidea</taxon>
        <taxon>Pyroglyphidae</taxon>
        <taxon>Dermatophagoidinae</taxon>
        <taxon>Dermatophagoides</taxon>
    </lineage>
</organism>
<evidence type="ECO:0000256" key="6">
    <source>
        <dbReference type="SAM" id="MobiDB-lite"/>
    </source>
</evidence>
<reference evidence="8" key="2">
    <citation type="journal article" date="2022" name="Res Sq">
        <title>Comparative Genomics Reveals Insights into the Divergent Evolution of Astigmatic Mites and Household Pest Adaptations.</title>
        <authorList>
            <person name="Xiong Q."/>
            <person name="Wan A.T.-Y."/>
            <person name="Liu X.-Y."/>
            <person name="Fung C.S.-H."/>
            <person name="Xiao X."/>
            <person name="Malainual N."/>
            <person name="Hou J."/>
            <person name="Wang L."/>
            <person name="Wang M."/>
            <person name="Yang K."/>
            <person name="Cui Y."/>
            <person name="Leung E."/>
            <person name="Nong W."/>
            <person name="Shin S.-K."/>
            <person name="Au S."/>
            <person name="Jeong K.Y."/>
            <person name="Chew F.T."/>
            <person name="Hui J."/>
            <person name="Leung T.F."/>
            <person name="Tungtrongchitr A."/>
            <person name="Zhong N."/>
            <person name="Liu Z."/>
            <person name="Tsui S."/>
        </authorList>
    </citation>
    <scope>NUCLEOTIDE SEQUENCE</scope>
    <source>
        <strain evidence="8">Derf</strain>
        <tissue evidence="8">Whole organism</tissue>
    </source>
</reference>
<evidence type="ECO:0000256" key="4">
    <source>
        <dbReference type="ARBA" id="ARBA00039536"/>
    </source>
</evidence>
<evidence type="ECO:0000256" key="2">
    <source>
        <dbReference type="ARBA" id="ARBA00022884"/>
    </source>
</evidence>
<reference evidence="8" key="1">
    <citation type="submission" date="2013-05" db="EMBL/GenBank/DDBJ databases">
        <authorList>
            <person name="Yim A.K.Y."/>
            <person name="Chan T.F."/>
            <person name="Ji K.M."/>
            <person name="Liu X.Y."/>
            <person name="Zhou J.W."/>
            <person name="Li R.Q."/>
            <person name="Yang K.Y."/>
            <person name="Li J."/>
            <person name="Li M."/>
            <person name="Law P.T.W."/>
            <person name="Wu Y.L."/>
            <person name="Cai Z.L."/>
            <person name="Qin H."/>
            <person name="Bao Y."/>
            <person name="Leung R.K.K."/>
            <person name="Ng P.K.S."/>
            <person name="Zou J."/>
            <person name="Zhong X.J."/>
            <person name="Ran P.X."/>
            <person name="Zhong N.S."/>
            <person name="Liu Z.G."/>
            <person name="Tsui S.K.W."/>
        </authorList>
    </citation>
    <scope>NUCLEOTIDE SEQUENCE</scope>
    <source>
        <strain evidence="8">Derf</strain>
        <tissue evidence="8">Whole organism</tissue>
    </source>
</reference>
<feature type="compositionally biased region" description="Polar residues" evidence="6">
    <location>
        <begin position="340"/>
        <end position="357"/>
    </location>
</feature>
<feature type="compositionally biased region" description="Polar residues" evidence="6">
    <location>
        <begin position="735"/>
        <end position="745"/>
    </location>
</feature>
<feature type="region of interest" description="Disordered" evidence="6">
    <location>
        <begin position="217"/>
        <end position="240"/>
    </location>
</feature>
<proteinExistence type="predicted"/>
<dbReference type="PANTHER" id="PTHR24012">
    <property type="entry name" value="RNA BINDING PROTEIN"/>
    <property type="match status" value="1"/>
</dbReference>
<feature type="compositionally biased region" description="Low complexity" evidence="6">
    <location>
        <begin position="304"/>
        <end position="318"/>
    </location>
</feature>
<keyword evidence="9" id="KW-1185">Reference proteome</keyword>
<feature type="compositionally biased region" description="Polar residues" evidence="6">
    <location>
        <begin position="125"/>
        <end position="137"/>
    </location>
</feature>
<name>A0A922HZS5_DERFA</name>
<feature type="domain" description="RRM" evidence="7">
    <location>
        <begin position="510"/>
        <end position="589"/>
    </location>
</feature>
<feature type="region of interest" description="Disordered" evidence="6">
    <location>
        <begin position="299"/>
        <end position="318"/>
    </location>
</feature>
<dbReference type="InterPro" id="IPR035979">
    <property type="entry name" value="RBD_domain_sf"/>
</dbReference>
<dbReference type="AlphaFoldDB" id="A0A922HZS5"/>
<evidence type="ECO:0000313" key="8">
    <source>
        <dbReference type="EMBL" id="KAH9516017.1"/>
    </source>
</evidence>
<feature type="compositionally biased region" description="Low complexity" evidence="6">
    <location>
        <begin position="27"/>
        <end position="39"/>
    </location>
</feature>
<dbReference type="SMART" id="SM00360">
    <property type="entry name" value="RRM"/>
    <property type="match status" value="2"/>
</dbReference>
<feature type="region of interest" description="Disordered" evidence="6">
    <location>
        <begin position="340"/>
        <end position="406"/>
    </location>
</feature>
<evidence type="ECO:0000313" key="9">
    <source>
        <dbReference type="Proteomes" id="UP000790347"/>
    </source>
</evidence>
<sequence length="789" mass="84859">MINPTAMAAAMMNPFTGFTGAPPPPTHNASVATNNNSNNNHHHHRQHHHGSINSGQQQHPHQHHHSSSSSSSTTTAAATLSSSSSSTIHHQTSSSHGNYVNYYTSNADGIRQYYPPPSTIPPVHSNAQSHSGHTQESQPKILYSRALQGSMSNTTSSTTSTTNNIKTMSSGNNNNNINQQQSKTTLVVSPSSTTITTTSSILANSMVDMNGPNMSSYHQHSPHLPHLNNNKRHNDSDKVQQIGTSGGSSVVVGIGGNGRTILPNSSQQTNMPFRMSNKNCLQQSSSNNNYSIRHTQPYHNSRISSQQQQQQITSSVSPSTTSAVSAAAAAAVGTGNQMVQTNNKLSTNGSSTSINVPSINSGNNANNNSTTSGNNNNNSSLSMNSTTNVNTQNGTTASILSSDKSDSSTLTTISKTNLYIRGLTPNTTDKDLQLLCQPYGNIVSTKAILDKETNKCKGYGFVDFDNPNSAEQAVKSLISQGVQAQMAKCTDTNRNKTMQQKILQQEHDPTNLYIANLPMTMAETDLEAMLSLYGNVISTRILKDSNGTPRGVGFARMESKEKCESIINILNGKLLPGGKDTLLVKFADGGSKKKNHYKNESRYRSDVDQLQMGFDSTNLTTNGGVTAMLPSPLSATSYQRFSSPYQNPMQANPWMHHQAPQPQYIMQPQLMDPNAATALQFSPALMHQLTAQMSHIQLGGVSGTAGYHLPGNPHPYGTQLYTPQLIPTMPMSGVSGDQQQDPINPSQSVSSGSVSGEDPQQHQQQSNPQQTSQQAPPPPNFQLCYGQQK</sequence>
<feature type="region of interest" description="Disordered" evidence="6">
    <location>
        <begin position="18"/>
        <end position="99"/>
    </location>
</feature>
<dbReference type="FunFam" id="3.30.70.330:FF:000012">
    <property type="entry name" value="RNA-binding motif, single-stranded-interacting protein 3 isoform 1"/>
    <property type="match status" value="1"/>
</dbReference>
<feature type="region of interest" description="Disordered" evidence="6">
    <location>
        <begin position="723"/>
        <end position="789"/>
    </location>
</feature>
<gene>
    <name evidence="8" type="primary">RBMS1</name>
    <name evidence="8" type="ORF">DERF_006782</name>
</gene>
<evidence type="ECO:0000259" key="7">
    <source>
        <dbReference type="PROSITE" id="PS50102"/>
    </source>
</evidence>
<evidence type="ECO:0000256" key="5">
    <source>
        <dbReference type="PROSITE-ProRule" id="PRU00176"/>
    </source>
</evidence>
<dbReference type="FunFam" id="3.30.70.330:FF:000169">
    <property type="entry name" value="protein alan shepard isoform X4"/>
    <property type="match status" value="1"/>
</dbReference>
<dbReference type="GO" id="GO:1990904">
    <property type="term" value="C:ribonucleoprotein complex"/>
    <property type="evidence" value="ECO:0007669"/>
    <property type="project" value="InterPro"/>
</dbReference>
<dbReference type="EMBL" id="ASGP02000003">
    <property type="protein sequence ID" value="KAH9516017.1"/>
    <property type="molecule type" value="Genomic_DNA"/>
</dbReference>
<feature type="region of interest" description="Disordered" evidence="6">
    <location>
        <begin position="116"/>
        <end position="137"/>
    </location>
</feature>
<dbReference type="InterPro" id="IPR000504">
    <property type="entry name" value="RRM_dom"/>
</dbReference>
<keyword evidence="2 5" id="KW-0694">RNA-binding</keyword>
<dbReference type="CDD" id="cd12243">
    <property type="entry name" value="RRM1_MSSP"/>
    <property type="match status" value="1"/>
</dbReference>
<comment type="function">
    <text evidence="3">Has a role in the perception of gravity.</text>
</comment>
<comment type="caution">
    <text evidence="8">The sequence shown here is derived from an EMBL/GenBank/DDBJ whole genome shotgun (WGS) entry which is preliminary data.</text>
</comment>
<feature type="compositionally biased region" description="Basic residues" evidence="6">
    <location>
        <begin position="40"/>
        <end position="50"/>
    </location>
</feature>
<dbReference type="InterPro" id="IPR012677">
    <property type="entry name" value="Nucleotide-bd_a/b_plait_sf"/>
</dbReference>